<gene>
    <name evidence="1" type="ORF">QAD02_005507</name>
</gene>
<organism evidence="1 2">
    <name type="scientific">Eretmocerus hayati</name>
    <dbReference type="NCBI Taxonomy" id="131215"/>
    <lineage>
        <taxon>Eukaryota</taxon>
        <taxon>Metazoa</taxon>
        <taxon>Ecdysozoa</taxon>
        <taxon>Arthropoda</taxon>
        <taxon>Hexapoda</taxon>
        <taxon>Insecta</taxon>
        <taxon>Pterygota</taxon>
        <taxon>Neoptera</taxon>
        <taxon>Endopterygota</taxon>
        <taxon>Hymenoptera</taxon>
        <taxon>Apocrita</taxon>
        <taxon>Proctotrupomorpha</taxon>
        <taxon>Chalcidoidea</taxon>
        <taxon>Aphelinidae</taxon>
        <taxon>Aphelininae</taxon>
        <taxon>Eretmocerus</taxon>
    </lineage>
</organism>
<comment type="caution">
    <text evidence="1">The sequence shown here is derived from an EMBL/GenBank/DDBJ whole genome shotgun (WGS) entry which is preliminary data.</text>
</comment>
<name>A0ACC2NSI3_9HYME</name>
<sequence>MSVFRIVACALILVMFTILQKTDGHGRMMDPVSRSSAWRKGFKTPTNYDDNQLYCGGVHQDKDRPWTNDCGVCGDSYNTIQPRPNENGGLYGTGIIVRRYRRGQRIKVLLDLTASHKGFFEFSVCPLQGAKDIETEQCFKQYPLKFTGRSSVAKTTCITSQIFLKEKIWKSTLNDIHRVRKVSKSSIESNSILDSNQMKITQDESQDLLSPGVKASANEARDFRVPVNGTGKYIIELILPQGLSCKQCSLRWEYTGGNIWGNCLDGSNRLGCGPQETFRNCADISIL</sequence>
<dbReference type="EMBL" id="CM056743">
    <property type="protein sequence ID" value="KAJ8674245.1"/>
    <property type="molecule type" value="Genomic_DNA"/>
</dbReference>
<reference evidence="1" key="1">
    <citation type="submission" date="2023-04" db="EMBL/GenBank/DDBJ databases">
        <title>A chromosome-level genome assembly of the parasitoid wasp Eretmocerus hayati.</title>
        <authorList>
            <person name="Zhong Y."/>
            <person name="Liu S."/>
            <person name="Liu Y."/>
        </authorList>
    </citation>
    <scope>NUCLEOTIDE SEQUENCE</scope>
    <source>
        <strain evidence="1">ZJU_SS_LIU_2023</strain>
    </source>
</reference>
<evidence type="ECO:0000313" key="1">
    <source>
        <dbReference type="EMBL" id="KAJ8674245.1"/>
    </source>
</evidence>
<protein>
    <submittedName>
        <fullName evidence="1">Uncharacterized protein</fullName>
    </submittedName>
</protein>
<dbReference type="Proteomes" id="UP001239111">
    <property type="component" value="Chromosome 3"/>
</dbReference>
<evidence type="ECO:0000313" key="2">
    <source>
        <dbReference type="Proteomes" id="UP001239111"/>
    </source>
</evidence>
<keyword evidence="2" id="KW-1185">Reference proteome</keyword>
<accession>A0ACC2NSI3</accession>
<proteinExistence type="predicted"/>